<dbReference type="Pfam" id="PF12833">
    <property type="entry name" value="HTH_18"/>
    <property type="match status" value="1"/>
</dbReference>
<name>A0A5S4HG57_9ACTN</name>
<dbReference type="GO" id="GO:0043565">
    <property type="term" value="F:sequence-specific DNA binding"/>
    <property type="evidence" value="ECO:0007669"/>
    <property type="project" value="InterPro"/>
</dbReference>
<feature type="domain" description="HTH araC/xylS-type" evidence="5">
    <location>
        <begin position="182"/>
        <end position="280"/>
    </location>
</feature>
<dbReference type="OrthoDB" id="186135at2"/>
<proteinExistence type="predicted"/>
<dbReference type="Pfam" id="PF02311">
    <property type="entry name" value="AraC_binding"/>
    <property type="match status" value="1"/>
</dbReference>
<feature type="compositionally biased region" description="Pro residues" evidence="4">
    <location>
        <begin position="299"/>
        <end position="310"/>
    </location>
</feature>
<dbReference type="InterPro" id="IPR018060">
    <property type="entry name" value="HTH_AraC"/>
</dbReference>
<dbReference type="PROSITE" id="PS01124">
    <property type="entry name" value="HTH_ARAC_FAMILY_2"/>
    <property type="match status" value="1"/>
</dbReference>
<keyword evidence="1" id="KW-0805">Transcription regulation</keyword>
<sequence length="310" mass="32437">MTTVLHERALFADEPIWGSVQQLSADVEAHAHDFVEIAVIGPGRGTHVTATGVHRLRHGQAVVLRPGAWHGFEGCADLVVANCCVSAKALRSDLEGLMRVPALRRLLWTEPVASGSRGVAVTAVGPDAADEAIDQIRLLEADLSGAPPRTGRALGRLVTVLGILADAGSPGGAGPGMHPAVAAAIARMEAAPAEAWRLGGLARAVNLDPDYLGRLFVRHVGASPLAHLARIRAERAADLLAHSDLPAARVGAAVGWDDPTYFARRFRELVGLTPTAYRRTARPPAAVASSRPPRTAGAWPPPEPPSFAGP</sequence>
<organism evidence="6 7">
    <name type="scientific">Actinomadura geliboluensis</name>
    <dbReference type="NCBI Taxonomy" id="882440"/>
    <lineage>
        <taxon>Bacteria</taxon>
        <taxon>Bacillati</taxon>
        <taxon>Actinomycetota</taxon>
        <taxon>Actinomycetes</taxon>
        <taxon>Streptosporangiales</taxon>
        <taxon>Thermomonosporaceae</taxon>
        <taxon>Actinomadura</taxon>
    </lineage>
</organism>
<dbReference type="Proteomes" id="UP000305238">
    <property type="component" value="Unassembled WGS sequence"/>
</dbReference>
<dbReference type="EMBL" id="VCKZ01000114">
    <property type="protein sequence ID" value="TMR37950.1"/>
    <property type="molecule type" value="Genomic_DNA"/>
</dbReference>
<gene>
    <name evidence="6" type="ORF">ETD96_17330</name>
</gene>
<protein>
    <submittedName>
        <fullName evidence="6">Helix-turn-helix domain-containing protein</fullName>
    </submittedName>
</protein>
<evidence type="ECO:0000256" key="3">
    <source>
        <dbReference type="ARBA" id="ARBA00023163"/>
    </source>
</evidence>
<evidence type="ECO:0000259" key="5">
    <source>
        <dbReference type="PROSITE" id="PS01124"/>
    </source>
</evidence>
<accession>A0A5S4HG57</accession>
<feature type="compositionally biased region" description="Low complexity" evidence="4">
    <location>
        <begin position="280"/>
        <end position="296"/>
    </location>
</feature>
<keyword evidence="7" id="KW-1185">Reference proteome</keyword>
<evidence type="ECO:0000313" key="7">
    <source>
        <dbReference type="Proteomes" id="UP000305238"/>
    </source>
</evidence>
<reference evidence="6 7" key="1">
    <citation type="submission" date="2019-05" db="EMBL/GenBank/DDBJ databases">
        <title>Draft genome sequence of Actinomadura geliboluensis A8036.</title>
        <authorList>
            <person name="Saricaoglu S."/>
            <person name="Isik K."/>
        </authorList>
    </citation>
    <scope>NUCLEOTIDE SEQUENCE [LARGE SCALE GENOMIC DNA]</scope>
    <source>
        <strain evidence="6 7">A8036</strain>
    </source>
</reference>
<dbReference type="SUPFAM" id="SSF51182">
    <property type="entry name" value="RmlC-like cupins"/>
    <property type="match status" value="1"/>
</dbReference>
<dbReference type="SMART" id="SM00342">
    <property type="entry name" value="HTH_ARAC"/>
    <property type="match status" value="1"/>
</dbReference>
<dbReference type="InterPro" id="IPR009057">
    <property type="entry name" value="Homeodomain-like_sf"/>
</dbReference>
<dbReference type="RefSeq" id="WP_138637497.1">
    <property type="nucleotide sequence ID" value="NZ_JASWDG010000010.1"/>
</dbReference>
<keyword evidence="3" id="KW-0804">Transcription</keyword>
<dbReference type="InterPro" id="IPR011051">
    <property type="entry name" value="RmlC_Cupin_sf"/>
</dbReference>
<dbReference type="SUPFAM" id="SSF46689">
    <property type="entry name" value="Homeodomain-like"/>
    <property type="match status" value="2"/>
</dbReference>
<evidence type="ECO:0000256" key="4">
    <source>
        <dbReference type="SAM" id="MobiDB-lite"/>
    </source>
</evidence>
<dbReference type="InterPro" id="IPR003313">
    <property type="entry name" value="AraC-bd"/>
</dbReference>
<keyword evidence="2" id="KW-0238">DNA-binding</keyword>
<dbReference type="InterPro" id="IPR014710">
    <property type="entry name" value="RmlC-like_jellyroll"/>
</dbReference>
<dbReference type="AlphaFoldDB" id="A0A5S4HG57"/>
<evidence type="ECO:0000313" key="6">
    <source>
        <dbReference type="EMBL" id="TMR37950.1"/>
    </source>
</evidence>
<evidence type="ECO:0000256" key="2">
    <source>
        <dbReference type="ARBA" id="ARBA00023125"/>
    </source>
</evidence>
<evidence type="ECO:0000256" key="1">
    <source>
        <dbReference type="ARBA" id="ARBA00023015"/>
    </source>
</evidence>
<dbReference type="InterPro" id="IPR050204">
    <property type="entry name" value="AraC_XylS_family_regulators"/>
</dbReference>
<feature type="region of interest" description="Disordered" evidence="4">
    <location>
        <begin position="280"/>
        <end position="310"/>
    </location>
</feature>
<dbReference type="GO" id="GO:0003700">
    <property type="term" value="F:DNA-binding transcription factor activity"/>
    <property type="evidence" value="ECO:0007669"/>
    <property type="project" value="InterPro"/>
</dbReference>
<comment type="caution">
    <text evidence="6">The sequence shown here is derived from an EMBL/GenBank/DDBJ whole genome shotgun (WGS) entry which is preliminary data.</text>
</comment>
<dbReference type="Gene3D" id="2.60.120.10">
    <property type="entry name" value="Jelly Rolls"/>
    <property type="match status" value="1"/>
</dbReference>
<dbReference type="Gene3D" id="1.10.10.60">
    <property type="entry name" value="Homeodomain-like"/>
    <property type="match status" value="2"/>
</dbReference>
<dbReference type="PANTHER" id="PTHR46796">
    <property type="entry name" value="HTH-TYPE TRANSCRIPTIONAL ACTIVATOR RHAS-RELATED"/>
    <property type="match status" value="1"/>
</dbReference>